<protein>
    <submittedName>
        <fullName evidence="1">MFS domain-containing protein</fullName>
    </submittedName>
</protein>
<evidence type="ECO:0000313" key="2">
    <source>
        <dbReference type="Proteomes" id="UP001065298"/>
    </source>
</evidence>
<reference evidence="1" key="1">
    <citation type="submission" date="2022-06" db="EMBL/GenBank/DDBJ databases">
        <title>Fusarium solani species complex genomes reveal bases of compartmentalisation and animal pathogenesis.</title>
        <authorList>
            <person name="Tsai I.J."/>
        </authorList>
    </citation>
    <scope>NUCLEOTIDE SEQUENCE</scope>
    <source>
        <strain evidence="1">Fu6.1</strain>
    </source>
</reference>
<organism evidence="1 2">
    <name type="scientific">Fusarium keratoplasticum</name>
    <dbReference type="NCBI Taxonomy" id="1328300"/>
    <lineage>
        <taxon>Eukaryota</taxon>
        <taxon>Fungi</taxon>
        <taxon>Dikarya</taxon>
        <taxon>Ascomycota</taxon>
        <taxon>Pezizomycotina</taxon>
        <taxon>Sordariomycetes</taxon>
        <taxon>Hypocreomycetidae</taxon>
        <taxon>Hypocreales</taxon>
        <taxon>Nectriaceae</taxon>
        <taxon>Fusarium</taxon>
        <taxon>Fusarium solani species complex</taxon>
    </lineage>
</organism>
<keyword evidence="2" id="KW-1185">Reference proteome</keyword>
<comment type="caution">
    <text evidence="1">The sequence shown here is derived from an EMBL/GenBank/DDBJ whole genome shotgun (WGS) entry which is preliminary data.</text>
</comment>
<accession>A0ACC0R020</accession>
<sequence>MIGNNPETADVEKTSMDAGHRVLVPDAANRRIRQAFDRRVLPIICCLYILSYLDRGNIGNAKTAGAQHDLNLDSSQWAWVLNSFYIAYILFEWTTMFWKIFPAHIYVAILCVGWGAAAMCSGAARNMSHLIVTRVFLGIFEATFGAGAPFFLSCIYKRGELGLRMSILLGMSPLANTFASSLAYGITHIRGSLEPWRLLFIIEGAPTVLFAPVVYFFLIDSPATAKFLTDQEKTFAIERLQVRDNTSRGTVSWKQIVAGMLDYKNYIHAIIHFCCNFSFAALSNFLPTIINSIGYDSITAQGLTAPVYLAAFLLCILSAFASDKYGNRGFIVAGFAAMGATGYGILAGMEKAALRYLGVWFSACGIFPALAINITWLLNNQGGDSKKGAGLAISLILGQCSSLISSTVFPSEDAPLFRTGCAIGCGMSGVIVLLSLGMHFALARENRRKDELYGPVDSDVQVDVSEEGDYDRHFRYFT</sequence>
<name>A0ACC0R020_9HYPO</name>
<gene>
    <name evidence="1" type="ORF">NCS57_00516000</name>
</gene>
<dbReference type="Proteomes" id="UP001065298">
    <property type="component" value="Chromosome 4"/>
</dbReference>
<evidence type="ECO:0000313" key="1">
    <source>
        <dbReference type="EMBL" id="KAI8670447.1"/>
    </source>
</evidence>
<proteinExistence type="predicted"/>
<dbReference type="EMBL" id="CM046506">
    <property type="protein sequence ID" value="KAI8670447.1"/>
    <property type="molecule type" value="Genomic_DNA"/>
</dbReference>